<dbReference type="PANTHER" id="PTHR43162:SF1">
    <property type="entry name" value="PRESTALK A DIFFERENTIATION PROTEIN A"/>
    <property type="match status" value="1"/>
</dbReference>
<comment type="caution">
    <text evidence="1">The sequence shown here is derived from an EMBL/GenBank/DDBJ whole genome shotgun (WGS) entry which is preliminary data.</text>
</comment>
<name>A0ABV6A4G2_9PSEU</name>
<protein>
    <recommendedName>
        <fullName evidence="3">Hydroxylase</fullName>
    </recommendedName>
</protein>
<evidence type="ECO:0000313" key="2">
    <source>
        <dbReference type="Proteomes" id="UP001589693"/>
    </source>
</evidence>
<proteinExistence type="predicted"/>
<dbReference type="EMBL" id="JBHLZU010000021">
    <property type="protein sequence ID" value="MFB9907560.1"/>
    <property type="molecule type" value="Genomic_DNA"/>
</dbReference>
<keyword evidence="2" id="KW-1185">Reference proteome</keyword>
<organism evidence="1 2">
    <name type="scientific">Allokutzneria oryzae</name>
    <dbReference type="NCBI Taxonomy" id="1378989"/>
    <lineage>
        <taxon>Bacteria</taxon>
        <taxon>Bacillati</taxon>
        <taxon>Actinomycetota</taxon>
        <taxon>Actinomycetes</taxon>
        <taxon>Pseudonocardiales</taxon>
        <taxon>Pseudonocardiaceae</taxon>
        <taxon>Allokutzneria</taxon>
    </lineage>
</organism>
<dbReference type="RefSeq" id="WP_377857948.1">
    <property type="nucleotide sequence ID" value="NZ_JBHLZU010000021.1"/>
</dbReference>
<dbReference type="Gene3D" id="3.40.50.720">
    <property type="entry name" value="NAD(P)-binding Rossmann-like Domain"/>
    <property type="match status" value="1"/>
</dbReference>
<evidence type="ECO:0000313" key="1">
    <source>
        <dbReference type="EMBL" id="MFB9907560.1"/>
    </source>
</evidence>
<dbReference type="PANTHER" id="PTHR43162">
    <property type="match status" value="1"/>
</dbReference>
<dbReference type="Proteomes" id="UP001589693">
    <property type="component" value="Unassembled WGS sequence"/>
</dbReference>
<reference evidence="1 2" key="1">
    <citation type="submission" date="2024-09" db="EMBL/GenBank/DDBJ databases">
        <authorList>
            <person name="Sun Q."/>
            <person name="Mori K."/>
        </authorList>
    </citation>
    <scope>NUCLEOTIDE SEQUENCE [LARGE SCALE GENOMIC DNA]</scope>
    <source>
        <strain evidence="1 2">TBRC 7907</strain>
    </source>
</reference>
<accession>A0ABV6A4G2</accession>
<dbReference type="InterPro" id="IPR051604">
    <property type="entry name" value="Ergot_Alk_Oxidoreductase"/>
</dbReference>
<dbReference type="InterPro" id="IPR036291">
    <property type="entry name" value="NAD(P)-bd_dom_sf"/>
</dbReference>
<evidence type="ECO:0008006" key="3">
    <source>
        <dbReference type="Google" id="ProtNLM"/>
    </source>
</evidence>
<sequence>MTYLVHGATGAQGAPVVRALEARGLAVRGLSRAGGDLDDRAALAAAYEGVTGAFIHFPITPDPAAPARWAANLAAVARPARAVISTSGGVPGDPGSPFGPDRLAAVADLAEGLRAAGVVVTVLAPRLFLENLLLPPVQETLVGEGVLTYPVADGHAVGWSSHLDVAEVAVAALTHADPPSFVDVGAVPALTGPDLAAEFGAHHNREITYRAMTPTDFGAVLTPVLGAGAAAGIQGLYQALQGRPDSLASTGDTDSEKLLGVRTRPVKGWLAVVESQSVR</sequence>
<gene>
    <name evidence="1" type="ORF">ACFFQA_26810</name>
</gene>
<dbReference type="SUPFAM" id="SSF51735">
    <property type="entry name" value="NAD(P)-binding Rossmann-fold domains"/>
    <property type="match status" value="1"/>
</dbReference>